<dbReference type="InterPro" id="IPR013078">
    <property type="entry name" value="His_Pase_superF_clade-1"/>
</dbReference>
<sequence length="218" mass="23941">MANDSGVLAGQLPGISLSKSGREQALELVERIGAVTFDSLRVSPMQRCQETIAPWVQSRYGSGLSEYLLDDQIIEMDYGSWSGKKLGKLSREKLWRDIQNSPSKVTFPAGEKFTSMQKRSFKTMEELGRSKKGSNHLLVSHGDVIKAIIASSLKMKLDNFQSLIVDPASVTVIDFDGETARLIAYNDKTSDFARFMQSPKTMKALLGGGSGVKGKKSK</sequence>
<dbReference type="InterPro" id="IPR051695">
    <property type="entry name" value="Phosphoglycerate_Mutase"/>
</dbReference>
<gene>
    <name evidence="2" type="ORF">UFOPK4080_00750</name>
</gene>
<protein>
    <submittedName>
        <fullName evidence="2">Unannotated protein</fullName>
    </submittedName>
</protein>
<dbReference type="GO" id="GO:0045820">
    <property type="term" value="P:negative regulation of glycolytic process"/>
    <property type="evidence" value="ECO:0007669"/>
    <property type="project" value="TreeGrafter"/>
</dbReference>
<dbReference type="GO" id="GO:0043456">
    <property type="term" value="P:regulation of pentose-phosphate shunt"/>
    <property type="evidence" value="ECO:0007669"/>
    <property type="project" value="TreeGrafter"/>
</dbReference>
<dbReference type="InterPro" id="IPR029033">
    <property type="entry name" value="His_PPase_superfam"/>
</dbReference>
<reference evidence="2" key="1">
    <citation type="submission" date="2020-05" db="EMBL/GenBank/DDBJ databases">
        <authorList>
            <person name="Chiriac C."/>
            <person name="Salcher M."/>
            <person name="Ghai R."/>
            <person name="Kavagutti S V."/>
        </authorList>
    </citation>
    <scope>NUCLEOTIDE SEQUENCE</scope>
</reference>
<dbReference type="EMBL" id="CAESAG010000114">
    <property type="protein sequence ID" value="CAB4338867.1"/>
    <property type="molecule type" value="Genomic_DNA"/>
</dbReference>
<dbReference type="PANTHER" id="PTHR46517">
    <property type="entry name" value="FRUCTOSE-2,6-BISPHOSPHATASE TIGAR"/>
    <property type="match status" value="1"/>
</dbReference>
<keyword evidence="1" id="KW-0378">Hydrolase</keyword>
<organism evidence="2">
    <name type="scientific">freshwater metagenome</name>
    <dbReference type="NCBI Taxonomy" id="449393"/>
    <lineage>
        <taxon>unclassified sequences</taxon>
        <taxon>metagenomes</taxon>
        <taxon>ecological metagenomes</taxon>
    </lineage>
</organism>
<dbReference type="CDD" id="cd07067">
    <property type="entry name" value="HP_PGM_like"/>
    <property type="match status" value="1"/>
</dbReference>
<dbReference type="Gene3D" id="3.40.50.1240">
    <property type="entry name" value="Phosphoglycerate mutase-like"/>
    <property type="match status" value="1"/>
</dbReference>
<dbReference type="Pfam" id="PF00300">
    <property type="entry name" value="His_Phos_1"/>
    <property type="match status" value="1"/>
</dbReference>
<evidence type="ECO:0000313" key="2">
    <source>
        <dbReference type="EMBL" id="CAB4338867.1"/>
    </source>
</evidence>
<name>A0A6J5ZCS8_9ZZZZ</name>
<dbReference type="GO" id="GO:0004331">
    <property type="term" value="F:fructose-2,6-bisphosphate 2-phosphatase activity"/>
    <property type="evidence" value="ECO:0007669"/>
    <property type="project" value="TreeGrafter"/>
</dbReference>
<dbReference type="PANTHER" id="PTHR46517:SF1">
    <property type="entry name" value="FRUCTOSE-2,6-BISPHOSPHATASE TIGAR"/>
    <property type="match status" value="1"/>
</dbReference>
<dbReference type="SMART" id="SM00855">
    <property type="entry name" value="PGAM"/>
    <property type="match status" value="1"/>
</dbReference>
<dbReference type="AlphaFoldDB" id="A0A6J5ZCS8"/>
<dbReference type="GO" id="GO:0005829">
    <property type="term" value="C:cytosol"/>
    <property type="evidence" value="ECO:0007669"/>
    <property type="project" value="TreeGrafter"/>
</dbReference>
<evidence type="ECO:0000256" key="1">
    <source>
        <dbReference type="ARBA" id="ARBA00022801"/>
    </source>
</evidence>
<accession>A0A6J5ZCS8</accession>
<proteinExistence type="predicted"/>
<dbReference type="SUPFAM" id="SSF53254">
    <property type="entry name" value="Phosphoglycerate mutase-like"/>
    <property type="match status" value="1"/>
</dbReference>